<keyword evidence="3" id="KW-1185">Reference proteome</keyword>
<proteinExistence type="predicted"/>
<evidence type="ECO:0000313" key="3">
    <source>
        <dbReference type="Proteomes" id="UP001327560"/>
    </source>
</evidence>
<protein>
    <submittedName>
        <fullName evidence="2">Uncharacterized protein</fullName>
    </submittedName>
</protein>
<evidence type="ECO:0000313" key="2">
    <source>
        <dbReference type="EMBL" id="WOL00593.1"/>
    </source>
</evidence>
<feature type="transmembrane region" description="Helical" evidence="1">
    <location>
        <begin position="48"/>
        <end position="66"/>
    </location>
</feature>
<keyword evidence="1" id="KW-0812">Transmembrane</keyword>
<keyword evidence="1" id="KW-1133">Transmembrane helix</keyword>
<dbReference type="Proteomes" id="UP001327560">
    <property type="component" value="Chromosome 3"/>
</dbReference>
<keyword evidence="1" id="KW-0472">Membrane</keyword>
<dbReference type="EMBL" id="CP136892">
    <property type="protein sequence ID" value="WOL00593.1"/>
    <property type="molecule type" value="Genomic_DNA"/>
</dbReference>
<gene>
    <name evidence="2" type="ORF">Cni_G09306</name>
</gene>
<sequence length="90" mass="9741">MIGDLYFWLGSHRCPRMSSIMVWLAAATKPCRGIVASTTGSNTNKSLLYSYIFPLLGVASGILLSLRIKKYSSAGLADDLKQPSADKNSD</sequence>
<accession>A0AAQ3K4C1</accession>
<dbReference type="AlphaFoldDB" id="A0AAQ3K4C1"/>
<name>A0AAQ3K4C1_9LILI</name>
<reference evidence="2 3" key="1">
    <citation type="submission" date="2023-10" db="EMBL/GenBank/DDBJ databases">
        <title>Chromosome-scale genome assembly provides insights into flower coloration mechanisms of Canna indica.</title>
        <authorList>
            <person name="Li C."/>
        </authorList>
    </citation>
    <scope>NUCLEOTIDE SEQUENCE [LARGE SCALE GENOMIC DNA]</scope>
    <source>
        <tissue evidence="2">Flower</tissue>
    </source>
</reference>
<organism evidence="2 3">
    <name type="scientific">Canna indica</name>
    <name type="common">Indian-shot</name>
    <dbReference type="NCBI Taxonomy" id="4628"/>
    <lineage>
        <taxon>Eukaryota</taxon>
        <taxon>Viridiplantae</taxon>
        <taxon>Streptophyta</taxon>
        <taxon>Embryophyta</taxon>
        <taxon>Tracheophyta</taxon>
        <taxon>Spermatophyta</taxon>
        <taxon>Magnoliopsida</taxon>
        <taxon>Liliopsida</taxon>
        <taxon>Zingiberales</taxon>
        <taxon>Cannaceae</taxon>
        <taxon>Canna</taxon>
    </lineage>
</organism>
<evidence type="ECO:0000256" key="1">
    <source>
        <dbReference type="SAM" id="Phobius"/>
    </source>
</evidence>